<evidence type="ECO:0000313" key="2">
    <source>
        <dbReference type="EMBL" id="GAQ89989.1"/>
    </source>
</evidence>
<feature type="region of interest" description="Disordered" evidence="1">
    <location>
        <begin position="131"/>
        <end position="170"/>
    </location>
</feature>
<evidence type="ECO:0000313" key="3">
    <source>
        <dbReference type="Proteomes" id="UP000054558"/>
    </source>
</evidence>
<proteinExistence type="predicted"/>
<dbReference type="OrthoDB" id="5552842at2759"/>
<dbReference type="EMBL" id="DF237535">
    <property type="protein sequence ID" value="GAQ89989.1"/>
    <property type="molecule type" value="Genomic_DNA"/>
</dbReference>
<sequence>MREKNVLSIDIGIRYLAYCLMGPETKEVKAFGILDIGEEGVTHNRIDSGTVARLKRAFDGLLEKIEEPSIVIVENQPPIAKLMRVIQGMTEMYFVCREGVDRVVVFDGRKKIVGARTKGLSGRANYAQRKKAAVEETKGAGAKTSSKSKPRKTATKSRTKRKSSWGKKGSRSVTVFTPLKMSGKSVGGCEFPQGPALTLDDAMAREYTKYARQMYVVMAKFRNLDRCLILKHGPTYTGANLNRSEAEALADLRLKAKDIQHQYQQSCARKNFQFRWNTKTDFNRQALVDKDKNEFAQLEASYGVGAMDNKLAGVGSKFDPSGWACAAFSRASPFADMAYDEGFDGDYGDDYGADEGFYGDVY</sequence>
<name>A0A1Y1IKP9_KLENI</name>
<keyword evidence="3" id="KW-1185">Reference proteome</keyword>
<accession>A0A1Y1IKP9</accession>
<feature type="compositionally biased region" description="Basic residues" evidence="1">
    <location>
        <begin position="146"/>
        <end position="170"/>
    </location>
</feature>
<protein>
    <submittedName>
        <fullName evidence="2">Ribonuclease H-like domain containing protein</fullName>
    </submittedName>
</protein>
<dbReference type="InterPro" id="IPR012337">
    <property type="entry name" value="RNaseH-like_sf"/>
</dbReference>
<dbReference type="SUPFAM" id="SSF53098">
    <property type="entry name" value="Ribonuclease H-like"/>
    <property type="match status" value="1"/>
</dbReference>
<dbReference type="Proteomes" id="UP000054558">
    <property type="component" value="Unassembled WGS sequence"/>
</dbReference>
<dbReference type="AlphaFoldDB" id="A0A1Y1IKP9"/>
<organism evidence="2 3">
    <name type="scientific">Klebsormidium nitens</name>
    <name type="common">Green alga</name>
    <name type="synonym">Ulothrix nitens</name>
    <dbReference type="NCBI Taxonomy" id="105231"/>
    <lineage>
        <taxon>Eukaryota</taxon>
        <taxon>Viridiplantae</taxon>
        <taxon>Streptophyta</taxon>
        <taxon>Klebsormidiophyceae</taxon>
        <taxon>Klebsormidiales</taxon>
        <taxon>Klebsormidiaceae</taxon>
        <taxon>Klebsormidium</taxon>
    </lineage>
</organism>
<gene>
    <name evidence="2" type="ORF">KFL_005860080</name>
</gene>
<evidence type="ECO:0000256" key="1">
    <source>
        <dbReference type="SAM" id="MobiDB-lite"/>
    </source>
</evidence>
<reference evidence="2 3" key="1">
    <citation type="journal article" date="2014" name="Nat. Commun.">
        <title>Klebsormidium flaccidum genome reveals primary factors for plant terrestrial adaptation.</title>
        <authorList>
            <person name="Hori K."/>
            <person name="Maruyama F."/>
            <person name="Fujisawa T."/>
            <person name="Togashi T."/>
            <person name="Yamamoto N."/>
            <person name="Seo M."/>
            <person name="Sato S."/>
            <person name="Yamada T."/>
            <person name="Mori H."/>
            <person name="Tajima N."/>
            <person name="Moriyama T."/>
            <person name="Ikeuchi M."/>
            <person name="Watanabe M."/>
            <person name="Wada H."/>
            <person name="Kobayashi K."/>
            <person name="Saito M."/>
            <person name="Masuda T."/>
            <person name="Sasaki-Sekimoto Y."/>
            <person name="Mashiguchi K."/>
            <person name="Awai K."/>
            <person name="Shimojima M."/>
            <person name="Masuda S."/>
            <person name="Iwai M."/>
            <person name="Nobusawa T."/>
            <person name="Narise T."/>
            <person name="Kondo S."/>
            <person name="Saito H."/>
            <person name="Sato R."/>
            <person name="Murakawa M."/>
            <person name="Ihara Y."/>
            <person name="Oshima-Yamada Y."/>
            <person name="Ohtaka K."/>
            <person name="Satoh M."/>
            <person name="Sonobe K."/>
            <person name="Ishii M."/>
            <person name="Ohtani R."/>
            <person name="Kanamori-Sato M."/>
            <person name="Honoki R."/>
            <person name="Miyazaki D."/>
            <person name="Mochizuki H."/>
            <person name="Umetsu J."/>
            <person name="Higashi K."/>
            <person name="Shibata D."/>
            <person name="Kamiya Y."/>
            <person name="Sato N."/>
            <person name="Nakamura Y."/>
            <person name="Tabata S."/>
            <person name="Ida S."/>
            <person name="Kurokawa K."/>
            <person name="Ohta H."/>
        </authorList>
    </citation>
    <scope>NUCLEOTIDE SEQUENCE [LARGE SCALE GENOMIC DNA]</scope>
    <source>
        <strain evidence="2 3">NIES-2285</strain>
    </source>
</reference>